<proteinExistence type="predicted"/>
<dbReference type="GO" id="GO:0005739">
    <property type="term" value="C:mitochondrion"/>
    <property type="evidence" value="ECO:0007669"/>
    <property type="project" value="InterPro"/>
</dbReference>
<organism evidence="1 2">
    <name type="scientific">Aquatica leii</name>
    <dbReference type="NCBI Taxonomy" id="1421715"/>
    <lineage>
        <taxon>Eukaryota</taxon>
        <taxon>Metazoa</taxon>
        <taxon>Ecdysozoa</taxon>
        <taxon>Arthropoda</taxon>
        <taxon>Hexapoda</taxon>
        <taxon>Insecta</taxon>
        <taxon>Pterygota</taxon>
        <taxon>Neoptera</taxon>
        <taxon>Endopterygota</taxon>
        <taxon>Coleoptera</taxon>
        <taxon>Polyphaga</taxon>
        <taxon>Elateriformia</taxon>
        <taxon>Elateroidea</taxon>
        <taxon>Lampyridae</taxon>
        <taxon>Luciolinae</taxon>
        <taxon>Aquatica</taxon>
    </lineage>
</organism>
<accession>A0AAN7S6L7</accession>
<keyword evidence="2" id="KW-1185">Reference proteome</keyword>
<name>A0AAN7S6L7_9COLE</name>
<evidence type="ECO:0000313" key="1">
    <source>
        <dbReference type="EMBL" id="KAK4873301.1"/>
    </source>
</evidence>
<sequence length="65" mass="7416">MESVKKAKDRFRQYPLVLSKCKNEAGNYAKCVLKKDSVNMNDCLAEFNSFKNCLQKAAVGLRTRI</sequence>
<dbReference type="InterPro" id="IPR034595">
    <property type="entry name" value="NDUFAF8"/>
</dbReference>
<dbReference type="PANTHER" id="PTHR34561:SF1">
    <property type="entry name" value="NADH DEHYDROGENASE [UBIQUINONE] 1 ALPHA SUBCOMPLEX ASSEMBLY FACTOR 8"/>
    <property type="match status" value="1"/>
</dbReference>
<dbReference type="PANTHER" id="PTHR34561">
    <property type="entry name" value="NADH DEHYDROGENASE [UBIQUINONE] 1 ALPHA SUBCOMPLEX ASSEMBLY FACTOR 8"/>
    <property type="match status" value="1"/>
</dbReference>
<gene>
    <name evidence="1" type="ORF">RN001_015330</name>
</gene>
<reference evidence="2" key="1">
    <citation type="submission" date="2023-01" db="EMBL/GenBank/DDBJ databases">
        <title>Key to firefly adult light organ development and bioluminescence: homeobox transcription factors regulate luciferase expression and transportation to peroxisome.</title>
        <authorList>
            <person name="Fu X."/>
        </authorList>
    </citation>
    <scope>NUCLEOTIDE SEQUENCE [LARGE SCALE GENOMIC DNA]</scope>
</reference>
<dbReference type="Proteomes" id="UP001353858">
    <property type="component" value="Unassembled WGS sequence"/>
</dbReference>
<comment type="caution">
    <text evidence="1">The sequence shown here is derived from an EMBL/GenBank/DDBJ whole genome shotgun (WGS) entry which is preliminary data.</text>
</comment>
<dbReference type="AlphaFoldDB" id="A0AAN7S6L7"/>
<dbReference type="EMBL" id="JARPUR010000007">
    <property type="protein sequence ID" value="KAK4873301.1"/>
    <property type="molecule type" value="Genomic_DNA"/>
</dbReference>
<evidence type="ECO:0000313" key="2">
    <source>
        <dbReference type="Proteomes" id="UP001353858"/>
    </source>
</evidence>
<protein>
    <submittedName>
        <fullName evidence="1">Uncharacterized protein</fullName>
    </submittedName>
</protein>
<dbReference type="GO" id="GO:0032981">
    <property type="term" value="P:mitochondrial respiratory chain complex I assembly"/>
    <property type="evidence" value="ECO:0007669"/>
    <property type="project" value="InterPro"/>
</dbReference>